<feature type="signal peptide" evidence="1">
    <location>
        <begin position="1"/>
        <end position="21"/>
    </location>
</feature>
<keyword evidence="1" id="KW-0732">Signal</keyword>
<keyword evidence="3" id="KW-1185">Reference proteome</keyword>
<dbReference type="AlphaFoldDB" id="A0AA41Z498"/>
<dbReference type="Proteomes" id="UP001165667">
    <property type="component" value="Unassembled WGS sequence"/>
</dbReference>
<reference evidence="2" key="1">
    <citation type="submission" date="2022-05" db="EMBL/GenBank/DDBJ databases">
        <authorList>
            <person name="Pankratov T."/>
        </authorList>
    </citation>
    <scope>NUCLEOTIDE SEQUENCE</scope>
    <source>
        <strain evidence="2">BP6-180914</strain>
    </source>
</reference>
<proteinExistence type="predicted"/>
<gene>
    <name evidence="2" type="ORF">M8523_31940</name>
</gene>
<accession>A0AA41Z498</accession>
<name>A0AA41Z498_9HYPH</name>
<sequence length="187" mass="19994">MRCLFLISGLIGLNVPGVAAAQTGGPAWQPMAFHDFQVPSATDPLQSLIWPDVIREANATMTTELKRPLDGRNARVTALSSSYKDGSRTIIVSIALSRQCDSGANDKDAEIEPSICPVRVAVLDGNKLVSITTATGCYVDHEDPDLPAKNRSDDTFTRFDRASGTITLRTVVGGKTIPSCSSTMVIK</sequence>
<feature type="chain" id="PRO_5041412893" evidence="1">
    <location>
        <begin position="22"/>
        <end position="187"/>
    </location>
</feature>
<dbReference type="RefSeq" id="WP_282588902.1">
    <property type="nucleotide sequence ID" value="NZ_JAMOIM010000053.1"/>
</dbReference>
<organism evidence="2 3">
    <name type="scientific">Lichenifustis flavocetrariae</name>
    <dbReference type="NCBI Taxonomy" id="2949735"/>
    <lineage>
        <taxon>Bacteria</taxon>
        <taxon>Pseudomonadati</taxon>
        <taxon>Pseudomonadota</taxon>
        <taxon>Alphaproteobacteria</taxon>
        <taxon>Hyphomicrobiales</taxon>
        <taxon>Lichenihabitantaceae</taxon>
        <taxon>Lichenifustis</taxon>
    </lineage>
</organism>
<evidence type="ECO:0000256" key="1">
    <source>
        <dbReference type="SAM" id="SignalP"/>
    </source>
</evidence>
<protein>
    <submittedName>
        <fullName evidence="2">Uncharacterized protein</fullName>
    </submittedName>
</protein>
<dbReference type="EMBL" id="JAMOIM010000053">
    <property type="protein sequence ID" value="MCW6512525.1"/>
    <property type="molecule type" value="Genomic_DNA"/>
</dbReference>
<evidence type="ECO:0000313" key="3">
    <source>
        <dbReference type="Proteomes" id="UP001165667"/>
    </source>
</evidence>
<evidence type="ECO:0000313" key="2">
    <source>
        <dbReference type="EMBL" id="MCW6512525.1"/>
    </source>
</evidence>
<comment type="caution">
    <text evidence="2">The sequence shown here is derived from an EMBL/GenBank/DDBJ whole genome shotgun (WGS) entry which is preliminary data.</text>
</comment>